<organism evidence="1">
    <name type="scientific">marine metagenome</name>
    <dbReference type="NCBI Taxonomy" id="408172"/>
    <lineage>
        <taxon>unclassified sequences</taxon>
        <taxon>metagenomes</taxon>
        <taxon>ecological metagenomes</taxon>
    </lineage>
</organism>
<sequence length="29" mass="3307">MTSVSYSNKVIATHDRELKADSNNHTHIH</sequence>
<name>A0A382C427_9ZZZZ</name>
<reference evidence="1" key="1">
    <citation type="submission" date="2018-05" db="EMBL/GenBank/DDBJ databases">
        <authorList>
            <person name="Lanie J.A."/>
            <person name="Ng W.-L."/>
            <person name="Kazmierczak K.M."/>
            <person name="Andrzejewski T.M."/>
            <person name="Davidsen T.M."/>
            <person name="Wayne K.J."/>
            <person name="Tettelin H."/>
            <person name="Glass J.I."/>
            <person name="Rusch D."/>
            <person name="Podicherti R."/>
            <person name="Tsui H.-C.T."/>
            <person name="Winkler M.E."/>
        </authorList>
    </citation>
    <scope>NUCLEOTIDE SEQUENCE</scope>
</reference>
<dbReference type="EMBL" id="UINC01032595">
    <property type="protein sequence ID" value="SVB20512.1"/>
    <property type="molecule type" value="Genomic_DNA"/>
</dbReference>
<protein>
    <submittedName>
        <fullName evidence="1">Uncharacterized protein</fullName>
    </submittedName>
</protein>
<accession>A0A382C427</accession>
<proteinExistence type="predicted"/>
<gene>
    <name evidence="1" type="ORF">METZ01_LOCUS173366</name>
</gene>
<evidence type="ECO:0000313" key="1">
    <source>
        <dbReference type="EMBL" id="SVB20512.1"/>
    </source>
</evidence>
<dbReference type="AlphaFoldDB" id="A0A382C427"/>